<proteinExistence type="predicted"/>
<reference evidence="2" key="1">
    <citation type="journal article" date="2023" name="GigaByte">
        <title>Genome assembly of the bearded iris, Iris pallida Lam.</title>
        <authorList>
            <person name="Bruccoleri R.E."/>
            <person name="Oakeley E.J."/>
            <person name="Faust A.M.E."/>
            <person name="Altorfer M."/>
            <person name="Dessus-Babus S."/>
            <person name="Burckhardt D."/>
            <person name="Oertli M."/>
            <person name="Naumann U."/>
            <person name="Petersen F."/>
            <person name="Wong J."/>
        </authorList>
    </citation>
    <scope>NUCLEOTIDE SEQUENCE</scope>
    <source>
        <strain evidence="2">GSM-AAB239-AS_SAM_17_03QT</strain>
    </source>
</reference>
<dbReference type="InterPro" id="IPR027652">
    <property type="entry name" value="PRP8"/>
</dbReference>
<dbReference type="GO" id="GO:0030620">
    <property type="term" value="F:U2 snRNA binding"/>
    <property type="evidence" value="ECO:0007669"/>
    <property type="project" value="TreeGrafter"/>
</dbReference>
<dbReference type="PANTHER" id="PTHR11140:SF0">
    <property type="entry name" value="PRE-MRNA-PROCESSING-SPLICING FACTOR 8"/>
    <property type="match status" value="1"/>
</dbReference>
<feature type="domain" description="JAB1/MPN/MOV34 metalloenzyme" evidence="1">
    <location>
        <begin position="3"/>
        <end position="87"/>
    </location>
</feature>
<organism evidence="2 3">
    <name type="scientific">Iris pallida</name>
    <name type="common">Sweet iris</name>
    <dbReference type="NCBI Taxonomy" id="29817"/>
    <lineage>
        <taxon>Eukaryota</taxon>
        <taxon>Viridiplantae</taxon>
        <taxon>Streptophyta</taxon>
        <taxon>Embryophyta</taxon>
        <taxon>Tracheophyta</taxon>
        <taxon>Spermatophyta</taxon>
        <taxon>Magnoliopsida</taxon>
        <taxon>Liliopsida</taxon>
        <taxon>Asparagales</taxon>
        <taxon>Iridaceae</taxon>
        <taxon>Iridoideae</taxon>
        <taxon>Irideae</taxon>
        <taxon>Iris</taxon>
    </lineage>
</organism>
<dbReference type="AlphaFoldDB" id="A0AAX6I081"/>
<evidence type="ECO:0000313" key="2">
    <source>
        <dbReference type="EMBL" id="KAJ6846602.1"/>
    </source>
</evidence>
<dbReference type="GO" id="GO:0000244">
    <property type="term" value="P:spliceosomal tri-snRNP complex assembly"/>
    <property type="evidence" value="ECO:0007669"/>
    <property type="project" value="TreeGrafter"/>
</dbReference>
<dbReference type="GO" id="GO:0097157">
    <property type="term" value="F:pre-mRNA intronic binding"/>
    <property type="evidence" value="ECO:0007669"/>
    <property type="project" value="TreeGrafter"/>
</dbReference>
<dbReference type="PANTHER" id="PTHR11140">
    <property type="entry name" value="PRE-MRNA SPLICING FACTOR PRP8"/>
    <property type="match status" value="1"/>
</dbReference>
<reference evidence="2" key="2">
    <citation type="submission" date="2023-04" db="EMBL/GenBank/DDBJ databases">
        <authorList>
            <person name="Bruccoleri R.E."/>
            <person name="Oakeley E.J."/>
            <person name="Faust A.-M."/>
            <person name="Dessus-Babus S."/>
            <person name="Altorfer M."/>
            <person name="Burckhardt D."/>
            <person name="Oertli M."/>
            <person name="Naumann U."/>
            <person name="Petersen F."/>
            <person name="Wong J."/>
        </authorList>
    </citation>
    <scope>NUCLEOTIDE SEQUENCE</scope>
    <source>
        <strain evidence="2">GSM-AAB239-AS_SAM_17_03QT</strain>
        <tissue evidence="2">Leaf</tissue>
    </source>
</reference>
<dbReference type="GO" id="GO:0071013">
    <property type="term" value="C:catalytic step 2 spliceosome"/>
    <property type="evidence" value="ECO:0007669"/>
    <property type="project" value="TreeGrafter"/>
</dbReference>
<dbReference type="GO" id="GO:0005682">
    <property type="term" value="C:U5 snRNP"/>
    <property type="evidence" value="ECO:0007669"/>
    <property type="project" value="TreeGrafter"/>
</dbReference>
<evidence type="ECO:0000259" key="1">
    <source>
        <dbReference type="Pfam" id="PF01398"/>
    </source>
</evidence>
<gene>
    <name evidence="2" type="ORF">M6B38_282345</name>
</gene>
<dbReference type="Proteomes" id="UP001140949">
    <property type="component" value="Unassembled WGS sequence"/>
</dbReference>
<dbReference type="GO" id="GO:0008237">
    <property type="term" value="F:metallopeptidase activity"/>
    <property type="evidence" value="ECO:0007669"/>
    <property type="project" value="InterPro"/>
</dbReference>
<dbReference type="EMBL" id="JANAVB010005597">
    <property type="protein sequence ID" value="KAJ6846602.1"/>
    <property type="molecule type" value="Genomic_DNA"/>
</dbReference>
<dbReference type="GO" id="GO:0017070">
    <property type="term" value="F:U6 snRNA binding"/>
    <property type="evidence" value="ECO:0007669"/>
    <property type="project" value="TreeGrafter"/>
</dbReference>
<dbReference type="Pfam" id="PF01398">
    <property type="entry name" value="JAB"/>
    <property type="match status" value="1"/>
</dbReference>
<dbReference type="InterPro" id="IPR000555">
    <property type="entry name" value="JAMM/MPN+_dom"/>
</dbReference>
<protein>
    <submittedName>
        <fullName evidence="2">Pre-mRNA-processing-splicing factor 8A</fullName>
    </submittedName>
</protein>
<sequence length="104" mass="12001">MPKNILKKFICIADPETQISGYLYSLSSQDNPWVKEIRCIVMPPQCGTHQQVHLPSALPEHDFLNDLKPLGWMHTQPNELPQLSSQVIFYPSICIWYILCLHVL</sequence>
<name>A0AAX6I081_IRIPA</name>
<keyword evidence="3" id="KW-1185">Reference proteome</keyword>
<dbReference type="GO" id="GO:0030619">
    <property type="term" value="F:U1 snRNA binding"/>
    <property type="evidence" value="ECO:0007669"/>
    <property type="project" value="TreeGrafter"/>
</dbReference>
<dbReference type="GO" id="GO:0030623">
    <property type="term" value="F:U5 snRNA binding"/>
    <property type="evidence" value="ECO:0007669"/>
    <property type="project" value="TreeGrafter"/>
</dbReference>
<comment type="caution">
    <text evidence="2">The sequence shown here is derived from an EMBL/GenBank/DDBJ whole genome shotgun (WGS) entry which is preliminary data.</text>
</comment>
<evidence type="ECO:0000313" key="3">
    <source>
        <dbReference type="Proteomes" id="UP001140949"/>
    </source>
</evidence>
<dbReference type="Gene3D" id="3.40.140.10">
    <property type="entry name" value="Cytidine Deaminase, domain 2"/>
    <property type="match status" value="1"/>
</dbReference>
<accession>A0AAX6I081</accession>